<evidence type="ECO:0000313" key="1">
    <source>
        <dbReference type="EMBL" id="KWV17169.1"/>
    </source>
</evidence>
<dbReference type="RefSeq" id="WP_060747635.1">
    <property type="nucleotide sequence ID" value="NZ_LNTA01000001.1"/>
</dbReference>
<dbReference type="OrthoDB" id="6005019at2"/>
<comment type="caution">
    <text evidence="1">The sequence shown here is derived from an EMBL/GenBank/DDBJ whole genome shotgun (WGS) entry which is preliminary data.</text>
</comment>
<name>A0A109HRN9_XANCT</name>
<dbReference type="Proteomes" id="UP000055854">
    <property type="component" value="Unassembled WGS sequence"/>
</dbReference>
<accession>A0A109HRN9</accession>
<organism evidence="1 2">
    <name type="scientific">Xanthomonas campestris pv. translucens</name>
    <dbReference type="NCBI Taxonomy" id="343"/>
    <lineage>
        <taxon>Bacteria</taxon>
        <taxon>Pseudomonadati</taxon>
        <taxon>Pseudomonadota</taxon>
        <taxon>Gammaproteobacteria</taxon>
        <taxon>Lysobacterales</taxon>
        <taxon>Lysobacteraceae</taxon>
        <taxon>Xanthomonas</taxon>
        <taxon>Xanthomonas translucens group</taxon>
    </lineage>
</organism>
<protein>
    <submittedName>
        <fullName evidence="1">Uncharacterized protein</fullName>
    </submittedName>
</protein>
<evidence type="ECO:0000313" key="2">
    <source>
        <dbReference type="Proteomes" id="UP000055854"/>
    </source>
</evidence>
<gene>
    <name evidence="1" type="ORF">ATB53_00370</name>
</gene>
<dbReference type="EMBL" id="LNTA01000001">
    <property type="protein sequence ID" value="KWV17169.1"/>
    <property type="molecule type" value="Genomic_DNA"/>
</dbReference>
<proteinExistence type="predicted"/>
<sequence length="121" mass="13239">MATRHNYYPHCGCATCSRQERADERADELALGLHASGAVLGEAMGELTDDQLALMAGHLAAGNDAGLAEILRRMQADYVQSEIERRTDESGVTRLEAVQRMVEVYEVAPKPAPAMPWRRAA</sequence>
<reference evidence="1 2" key="1">
    <citation type="submission" date="2015-11" db="EMBL/GenBank/DDBJ databases">
        <title>Long Read and Single Molecule DNA Sequencing Simplifies Genome Assembly and TAL Effector Gene Analysis of Xanthomonas translucens.</title>
        <authorList>
            <person name="Peng Z."/>
            <person name="Hu Y."/>
            <person name="Xie J."/>
            <person name="Potnis N."/>
            <person name="Akhunova A."/>
            <person name="Jones J."/>
            <person name="Liu Z."/>
            <person name="White F."/>
            <person name="Liu S."/>
        </authorList>
    </citation>
    <scope>NUCLEOTIDE SEQUENCE [LARGE SCALE GENOMIC DNA]</scope>
    <source>
        <strain evidence="1 2">B1</strain>
    </source>
</reference>
<dbReference type="AlphaFoldDB" id="A0A109HRN9"/>